<dbReference type="STRING" id="1797532.A2729_04355"/>
<reference evidence="2 3" key="1">
    <citation type="journal article" date="2016" name="Nat. Commun.">
        <title>Thousands of microbial genomes shed light on interconnected biogeochemical processes in an aquifer system.</title>
        <authorList>
            <person name="Anantharaman K."/>
            <person name="Brown C.T."/>
            <person name="Hug L.A."/>
            <person name="Sharon I."/>
            <person name="Castelle C.J."/>
            <person name="Probst A.J."/>
            <person name="Thomas B.C."/>
            <person name="Singh A."/>
            <person name="Wilkins M.J."/>
            <person name="Karaoz U."/>
            <person name="Brodie E.L."/>
            <person name="Williams K.H."/>
            <person name="Hubbard S.S."/>
            <person name="Banfield J.F."/>
        </authorList>
    </citation>
    <scope>NUCLEOTIDE SEQUENCE [LARGE SCALE GENOMIC DNA]</scope>
</reference>
<protein>
    <submittedName>
        <fullName evidence="2">Uncharacterized protein</fullName>
    </submittedName>
</protein>
<evidence type="ECO:0000256" key="1">
    <source>
        <dbReference type="SAM" id="MobiDB-lite"/>
    </source>
</evidence>
<dbReference type="Proteomes" id="UP000178930">
    <property type="component" value="Unassembled WGS sequence"/>
</dbReference>
<evidence type="ECO:0000313" key="3">
    <source>
        <dbReference type="Proteomes" id="UP000178930"/>
    </source>
</evidence>
<sequence length="59" mass="6572">MNQQRQNPNLGHKQNPIPDTVIITKPRQPEMPVQPRGGDDDDRLPLSSSARAAIGETRE</sequence>
<feature type="region of interest" description="Disordered" evidence="1">
    <location>
        <begin position="1"/>
        <end position="59"/>
    </location>
</feature>
<proteinExistence type="predicted"/>
<organism evidence="2 3">
    <name type="scientific">Candidatus Buchananbacteria bacterium RIFCSPHIGHO2_01_FULL_39_14</name>
    <dbReference type="NCBI Taxonomy" id="1797532"/>
    <lineage>
        <taxon>Bacteria</taxon>
        <taxon>Candidatus Buchananiibacteriota</taxon>
    </lineage>
</organism>
<comment type="caution">
    <text evidence="2">The sequence shown here is derived from an EMBL/GenBank/DDBJ whole genome shotgun (WGS) entry which is preliminary data.</text>
</comment>
<gene>
    <name evidence="2" type="ORF">A2729_04355</name>
</gene>
<dbReference type="EMBL" id="MHIB01000037">
    <property type="protein sequence ID" value="OGY43378.1"/>
    <property type="molecule type" value="Genomic_DNA"/>
</dbReference>
<name>A0A1G1XTL6_9BACT</name>
<evidence type="ECO:0000313" key="2">
    <source>
        <dbReference type="EMBL" id="OGY43378.1"/>
    </source>
</evidence>
<dbReference type="AlphaFoldDB" id="A0A1G1XTL6"/>
<accession>A0A1G1XTL6</accession>